<dbReference type="InterPro" id="IPR009693">
    <property type="entry name" value="Glucitol_operon_activator"/>
</dbReference>
<dbReference type="STRING" id="1123291.SAMN04490355_100941"/>
<dbReference type="OrthoDB" id="9096700at2"/>
<feature type="transmembrane region" description="Helical" evidence="1">
    <location>
        <begin position="6"/>
        <end position="25"/>
    </location>
</feature>
<evidence type="ECO:0000313" key="3">
    <source>
        <dbReference type="Proteomes" id="UP000199520"/>
    </source>
</evidence>
<keyword evidence="1" id="KW-1133">Transmembrane helix</keyword>
<dbReference type="RefSeq" id="WP_090934100.1">
    <property type="nucleotide sequence ID" value="NZ_FOTS01000009.1"/>
</dbReference>
<keyword evidence="1" id="KW-0812">Transmembrane</keyword>
<reference evidence="3" key="1">
    <citation type="submission" date="2016-10" db="EMBL/GenBank/DDBJ databases">
        <authorList>
            <person name="Varghese N."/>
            <person name="Submissions S."/>
        </authorList>
    </citation>
    <scope>NUCLEOTIDE SEQUENCE [LARGE SCALE GENOMIC DNA]</scope>
    <source>
        <strain evidence="3">DSM 13327</strain>
    </source>
</reference>
<dbReference type="Pfam" id="PF06923">
    <property type="entry name" value="GutM"/>
    <property type="match status" value="1"/>
</dbReference>
<dbReference type="EMBL" id="FOTS01000009">
    <property type="protein sequence ID" value="SFL56640.1"/>
    <property type="molecule type" value="Genomic_DNA"/>
</dbReference>
<protein>
    <submittedName>
        <fullName evidence="2">Glucitol operon activator protein</fullName>
    </submittedName>
</protein>
<keyword evidence="3" id="KW-1185">Reference proteome</keyword>
<name>A0A1I4IQP9_9FIRM</name>
<evidence type="ECO:0000256" key="1">
    <source>
        <dbReference type="SAM" id="Phobius"/>
    </source>
</evidence>
<sequence length="129" mass="14313">MNLSNLFLGLIILMMIQAIGTYIQVQQYKKAVRRVHKMGNVGIGSKKGRFRPGNIVVIACNSEGIITAGEIMEGYTVFNGFKEVAGIIGKSIYQLRAEYGQLPEKKQKAYKAHMQALDALNVRLNPVEV</sequence>
<gene>
    <name evidence="2" type="ORF">SAMN04490355_100941</name>
</gene>
<proteinExistence type="predicted"/>
<organism evidence="2 3">
    <name type="scientific">Pelosinus propionicus DSM 13327</name>
    <dbReference type="NCBI Taxonomy" id="1123291"/>
    <lineage>
        <taxon>Bacteria</taxon>
        <taxon>Bacillati</taxon>
        <taxon>Bacillota</taxon>
        <taxon>Negativicutes</taxon>
        <taxon>Selenomonadales</taxon>
        <taxon>Sporomusaceae</taxon>
        <taxon>Pelosinus</taxon>
    </lineage>
</organism>
<dbReference type="AlphaFoldDB" id="A0A1I4IQP9"/>
<dbReference type="Proteomes" id="UP000199520">
    <property type="component" value="Unassembled WGS sequence"/>
</dbReference>
<evidence type="ECO:0000313" key="2">
    <source>
        <dbReference type="EMBL" id="SFL56640.1"/>
    </source>
</evidence>
<keyword evidence="1" id="KW-0472">Membrane</keyword>
<accession>A0A1I4IQP9</accession>